<evidence type="ECO:0000259" key="6">
    <source>
        <dbReference type="Pfam" id="PF03732"/>
    </source>
</evidence>
<dbReference type="InterPro" id="IPR016180">
    <property type="entry name" value="Ribosomal_uL16_dom"/>
</dbReference>
<sequence length="538" mass="61622">MHSNKELIASNTALKAQVEYLAKEVAKLTKMKLNELQGSDREEDASSSGTMKPKADEGSDFKVDIPTFEGKNDPDEFIEWLETVERVFDFKDVSDEKKVKIVALKFRKYASTWWTNTCTKRRRNGIEPVSTWTKMRSLLKKKFLPAEYVRENFAKLQTLKQGSKSVEDYNREFEELLLRCDLQEDDEQTFVRYLFGLNTQIANTVELQTFESLEELTKLALKGFHGGMRGKKNTHFECAKLCFQVSLFREPKQSVFEDEGSNVIESHPEDELEQNSSLRANSFEEGEDVRYPGASTKTFRSPQKGRRFKRMRPKFKMDIEDIIQSLGGDLCPIEAGLVKATTDHLLTIIESDFDFTDRVIKNKPYPKSRYYRGVPDPKRIYDVGMKKKGVDEFPYCVHLVSWEKENVSRFTPSMSCVLTRCCHVLELIGSKLECEVLFGKPQGVCARVAIGQVLLSIRCKDANGVHAQEALRRAKFKFPGRQKIIVSRKWGFTKLNSSDYVNYKKENRLVNDGVNAKLLGCHGPLANRQPGRAFLTAV</sequence>
<keyword evidence="8" id="KW-1185">Reference proteome</keyword>
<dbReference type="EMBL" id="OOIL02002985">
    <property type="protein sequence ID" value="VFQ85677.1"/>
    <property type="molecule type" value="Genomic_DNA"/>
</dbReference>
<reference evidence="7 8" key="1">
    <citation type="submission" date="2018-04" db="EMBL/GenBank/DDBJ databases">
        <authorList>
            <person name="Vogel A."/>
        </authorList>
    </citation>
    <scope>NUCLEOTIDE SEQUENCE [LARGE SCALE GENOMIC DNA]</scope>
</reference>
<name>A0A484MAV4_9ASTE</name>
<dbReference type="Gene3D" id="3.90.1170.10">
    <property type="entry name" value="Ribosomal protein L10e/L16"/>
    <property type="match status" value="2"/>
</dbReference>
<evidence type="ECO:0000256" key="1">
    <source>
        <dbReference type="ARBA" id="ARBA00008931"/>
    </source>
</evidence>
<dbReference type="Gene3D" id="3.30.60.300">
    <property type="match status" value="1"/>
</dbReference>
<dbReference type="InterPro" id="IPR036920">
    <property type="entry name" value="Ribosomal_uL16_sf"/>
</dbReference>
<accession>A0A484MAV4</accession>
<evidence type="ECO:0000256" key="5">
    <source>
        <dbReference type="SAM" id="MobiDB-lite"/>
    </source>
</evidence>
<dbReference type="CDD" id="cd01433">
    <property type="entry name" value="Ribosomal_L16_L10e"/>
    <property type="match status" value="1"/>
</dbReference>
<evidence type="ECO:0000313" key="8">
    <source>
        <dbReference type="Proteomes" id="UP000595140"/>
    </source>
</evidence>
<dbReference type="InterPro" id="IPR047873">
    <property type="entry name" value="Ribosomal_uL16"/>
</dbReference>
<evidence type="ECO:0000313" key="7">
    <source>
        <dbReference type="EMBL" id="VFQ85677.1"/>
    </source>
</evidence>
<keyword evidence="3" id="KW-0687">Ribonucleoprotein</keyword>
<proteinExistence type="inferred from homology"/>
<dbReference type="InterPro" id="IPR001197">
    <property type="entry name" value="Ribosomal_uL16_euk_arch"/>
</dbReference>
<evidence type="ECO:0000256" key="4">
    <source>
        <dbReference type="ARBA" id="ARBA00026019"/>
    </source>
</evidence>
<dbReference type="GO" id="GO:0006412">
    <property type="term" value="P:translation"/>
    <property type="evidence" value="ECO:0007669"/>
    <property type="project" value="InterPro"/>
</dbReference>
<protein>
    <recommendedName>
        <fullName evidence="6">Retrotransposon gag domain-containing protein</fullName>
    </recommendedName>
</protein>
<feature type="domain" description="Retrotransposon gag" evidence="6">
    <location>
        <begin position="100"/>
        <end position="198"/>
    </location>
</feature>
<dbReference type="AlphaFoldDB" id="A0A484MAV4"/>
<dbReference type="InterPro" id="IPR005162">
    <property type="entry name" value="Retrotrans_gag_dom"/>
</dbReference>
<evidence type="ECO:0000256" key="3">
    <source>
        <dbReference type="ARBA" id="ARBA00023274"/>
    </source>
</evidence>
<dbReference type="Pfam" id="PF03732">
    <property type="entry name" value="Retrotrans_gag"/>
    <property type="match status" value="1"/>
</dbReference>
<feature type="region of interest" description="Disordered" evidence="5">
    <location>
        <begin position="283"/>
        <end position="305"/>
    </location>
</feature>
<evidence type="ECO:0000256" key="2">
    <source>
        <dbReference type="ARBA" id="ARBA00022980"/>
    </source>
</evidence>
<organism evidence="7 8">
    <name type="scientific">Cuscuta campestris</name>
    <dbReference type="NCBI Taxonomy" id="132261"/>
    <lineage>
        <taxon>Eukaryota</taxon>
        <taxon>Viridiplantae</taxon>
        <taxon>Streptophyta</taxon>
        <taxon>Embryophyta</taxon>
        <taxon>Tracheophyta</taxon>
        <taxon>Spermatophyta</taxon>
        <taxon>Magnoliopsida</taxon>
        <taxon>eudicotyledons</taxon>
        <taxon>Gunneridae</taxon>
        <taxon>Pentapetalae</taxon>
        <taxon>asterids</taxon>
        <taxon>lamiids</taxon>
        <taxon>Solanales</taxon>
        <taxon>Convolvulaceae</taxon>
        <taxon>Cuscuteae</taxon>
        <taxon>Cuscuta</taxon>
        <taxon>Cuscuta subgen. Grammica</taxon>
        <taxon>Cuscuta sect. Cleistogrammica</taxon>
    </lineage>
</organism>
<feature type="compositionally biased region" description="Basic and acidic residues" evidence="5">
    <location>
        <begin position="53"/>
        <end position="63"/>
    </location>
</feature>
<dbReference type="Proteomes" id="UP000595140">
    <property type="component" value="Unassembled WGS sequence"/>
</dbReference>
<dbReference type="GO" id="GO:1990904">
    <property type="term" value="C:ribonucleoprotein complex"/>
    <property type="evidence" value="ECO:0007669"/>
    <property type="project" value="UniProtKB-KW"/>
</dbReference>
<comment type="subunit">
    <text evidence="4">Component of the small ribosomal subunit. Mature ribosomes consist of a small (40S) and a large (60S) subunit. The 40S subunit contains about 33 different proteins and 1 molecule of RNA (18S). The 60S subunit contains about 49 different proteins and 3 molecules of RNA (25S, 5.8S and 5S).</text>
</comment>
<dbReference type="FunFam" id="3.30.60.300:FF:000003">
    <property type="entry name" value="60S ribosomal protein L10, putative"/>
    <property type="match status" value="1"/>
</dbReference>
<dbReference type="Pfam" id="PF00252">
    <property type="entry name" value="Ribosomal_L16"/>
    <property type="match status" value="1"/>
</dbReference>
<keyword evidence="2" id="KW-0689">Ribosomal protein</keyword>
<gene>
    <name evidence="7" type="ORF">CCAM_LOCUS27453</name>
</gene>
<comment type="similarity">
    <text evidence="1">Belongs to the universal ribosomal protein uL16 family.</text>
</comment>
<dbReference type="OrthoDB" id="1934635at2759"/>
<dbReference type="GO" id="GO:0003735">
    <property type="term" value="F:structural constituent of ribosome"/>
    <property type="evidence" value="ECO:0007669"/>
    <property type="project" value="InterPro"/>
</dbReference>
<feature type="region of interest" description="Disordered" evidence="5">
    <location>
        <begin position="33"/>
        <end position="65"/>
    </location>
</feature>
<dbReference type="PANTHER" id="PTHR11726">
    <property type="entry name" value="60S RIBOSOMAL PROTEIN L10"/>
    <property type="match status" value="1"/>
</dbReference>
<dbReference type="GO" id="GO:0005840">
    <property type="term" value="C:ribosome"/>
    <property type="evidence" value="ECO:0007669"/>
    <property type="project" value="UniProtKB-KW"/>
</dbReference>
<dbReference type="SUPFAM" id="SSF54686">
    <property type="entry name" value="Ribosomal protein L16p/L10e"/>
    <property type="match status" value="1"/>
</dbReference>